<dbReference type="Pfam" id="PF01667">
    <property type="entry name" value="Ribosomal_S27e"/>
    <property type="match status" value="1"/>
</dbReference>
<dbReference type="PROSITE" id="PS01168">
    <property type="entry name" value="RIBOSOMAL_S27E"/>
    <property type="match status" value="1"/>
</dbReference>
<dbReference type="EMBL" id="JABAYA010000008">
    <property type="protein sequence ID" value="KAF7731702.1"/>
    <property type="molecule type" value="Genomic_DNA"/>
</dbReference>
<dbReference type="InterPro" id="IPR019140">
    <property type="entry name" value="MCM_complex-bd"/>
</dbReference>
<evidence type="ECO:0000256" key="7">
    <source>
        <dbReference type="RuleBase" id="RU000671"/>
    </source>
</evidence>
<dbReference type="Gene3D" id="2.20.25.100">
    <property type="entry name" value="Zn-binding ribosomal proteins"/>
    <property type="match status" value="1"/>
</dbReference>
<dbReference type="InterPro" id="IPR011332">
    <property type="entry name" value="Ribosomal_zn-bd"/>
</dbReference>
<accession>A0A8H7BVM6</accession>
<evidence type="ECO:0000256" key="1">
    <source>
        <dbReference type="ARBA" id="ARBA00004123"/>
    </source>
</evidence>
<dbReference type="GO" id="GO:0006412">
    <property type="term" value="P:translation"/>
    <property type="evidence" value="ECO:0007669"/>
    <property type="project" value="InterPro"/>
</dbReference>
<keyword evidence="5" id="KW-0539">Nucleus</keyword>
<dbReference type="GO" id="GO:0003682">
    <property type="term" value="F:chromatin binding"/>
    <property type="evidence" value="ECO:0007669"/>
    <property type="project" value="TreeGrafter"/>
</dbReference>
<dbReference type="GO" id="GO:1990904">
    <property type="term" value="C:ribonucleoprotein complex"/>
    <property type="evidence" value="ECO:0007669"/>
    <property type="project" value="UniProtKB-KW"/>
</dbReference>
<comment type="subcellular location">
    <subcellularLocation>
        <location evidence="1">Nucleus</location>
    </subcellularLocation>
</comment>
<evidence type="ECO:0000256" key="4">
    <source>
        <dbReference type="ARBA" id="ARBA00022980"/>
    </source>
</evidence>
<proteinExistence type="inferred from homology"/>
<dbReference type="FunFam" id="2.20.25.100:FF:000001">
    <property type="entry name" value="40S ribosomal protein S27"/>
    <property type="match status" value="1"/>
</dbReference>
<dbReference type="PANTHER" id="PTHR13489:SF0">
    <property type="entry name" value="MINI-CHROMOSOME MAINTENANCE COMPLEX-BINDING PROTEIN"/>
    <property type="match status" value="1"/>
</dbReference>
<evidence type="ECO:0000256" key="6">
    <source>
        <dbReference type="ARBA" id="ARBA00023274"/>
    </source>
</evidence>
<dbReference type="Proteomes" id="UP000605846">
    <property type="component" value="Unassembled WGS sequence"/>
</dbReference>
<keyword evidence="7" id="KW-0479">Metal-binding</keyword>
<name>A0A8H7BVM6_9FUNG</name>
<evidence type="ECO:0000256" key="2">
    <source>
        <dbReference type="ARBA" id="ARBA00010919"/>
    </source>
</evidence>
<dbReference type="GO" id="GO:0003735">
    <property type="term" value="F:structural constituent of ribosome"/>
    <property type="evidence" value="ECO:0007669"/>
    <property type="project" value="InterPro"/>
</dbReference>
<dbReference type="SUPFAM" id="SSF57829">
    <property type="entry name" value="Zn-binding ribosomal proteins"/>
    <property type="match status" value="1"/>
</dbReference>
<organism evidence="8 9">
    <name type="scientific">Apophysomyces ossiformis</name>
    <dbReference type="NCBI Taxonomy" id="679940"/>
    <lineage>
        <taxon>Eukaryota</taxon>
        <taxon>Fungi</taxon>
        <taxon>Fungi incertae sedis</taxon>
        <taxon>Mucoromycota</taxon>
        <taxon>Mucoromycotina</taxon>
        <taxon>Mucoromycetes</taxon>
        <taxon>Mucorales</taxon>
        <taxon>Mucorineae</taxon>
        <taxon>Mucoraceae</taxon>
        <taxon>Apophysomyces</taxon>
    </lineage>
</organism>
<protein>
    <recommendedName>
        <fullName evidence="7">40S ribosomal protein S27</fullName>
    </recommendedName>
</protein>
<dbReference type="PANTHER" id="PTHR13489">
    <property type="entry name" value="MINI-CHROMOSOME MAINTENANCE COMPLEX-BINDING PROTEIN"/>
    <property type="match status" value="1"/>
</dbReference>
<gene>
    <name evidence="8" type="ORF">EC973_008874</name>
</gene>
<comment type="similarity">
    <text evidence="2 7">Belongs to the eukaryotic ribosomal protein eS27 family.</text>
</comment>
<dbReference type="InterPro" id="IPR023407">
    <property type="entry name" value="Ribosomal_eS27_Zn-bd_dom_sf"/>
</dbReference>
<evidence type="ECO:0000256" key="5">
    <source>
        <dbReference type="ARBA" id="ARBA00023242"/>
    </source>
</evidence>
<evidence type="ECO:0000256" key="3">
    <source>
        <dbReference type="ARBA" id="ARBA00022833"/>
    </source>
</evidence>
<dbReference type="InterPro" id="IPR000592">
    <property type="entry name" value="Ribosomal_eS27"/>
</dbReference>
<dbReference type="HAMAP" id="MF_00371">
    <property type="entry name" value="Ribosomal_eS27"/>
    <property type="match status" value="1"/>
</dbReference>
<keyword evidence="4 7" id="KW-0689">Ribosomal protein</keyword>
<dbReference type="GO" id="GO:0005840">
    <property type="term" value="C:ribosome"/>
    <property type="evidence" value="ECO:0007669"/>
    <property type="project" value="UniProtKB-KW"/>
</dbReference>
<dbReference type="OrthoDB" id="329666at2759"/>
<keyword evidence="3 7" id="KW-0862">Zinc</keyword>
<dbReference type="Pfam" id="PF09739">
    <property type="entry name" value="MCM_bind"/>
    <property type="match status" value="1"/>
</dbReference>
<keyword evidence="6 7" id="KW-0687">Ribonucleoprotein</keyword>
<keyword evidence="9" id="KW-1185">Reference proteome</keyword>
<sequence>MSLAQVIKDPLQRISELFGTGYLQEAAGRLNLDENAENTAAVYEKYPLPNCEHVAAIVKFYDSPEPVKVGQLVEVIGIIGHGFNEHDVTDVFNSHMEVFTKIPVLHAITYRPLQPFSFASECASDILDQSRDIRPALIDYISNAFAGDKLASEFVLLQLISRVSSNTGGMKIGQFTLNITNFPPSSAPVKTKNVSLDLTNPVSKRVMSTLESLVPHCVQLPLSLEVLNKMAFSPKSVNENLHAGLLQLVNGTTILIDETVLTEGTLGDTGVRNIQALANLIQRQNVTYVFPYSQYDIDTDIGVLTLSSKKSILPNNCTIHLEPCFDPESAEAQDQAQISKETLDLFRKYLGLARCSEYEIPEDVSKLAVDLLNPSAEHEKRSHKLKRLVQSPNSYFMDVKCPGCVNISTVFSHAQTVVLCSSCGTVLCQPTGGRARLTEGCSFRKKAN</sequence>
<evidence type="ECO:0000313" key="8">
    <source>
        <dbReference type="EMBL" id="KAF7731702.1"/>
    </source>
</evidence>
<dbReference type="GO" id="GO:0005634">
    <property type="term" value="C:nucleus"/>
    <property type="evidence" value="ECO:0007669"/>
    <property type="project" value="UniProtKB-SubCell"/>
</dbReference>
<dbReference type="AlphaFoldDB" id="A0A8H7BVM6"/>
<reference evidence="8" key="1">
    <citation type="submission" date="2020-01" db="EMBL/GenBank/DDBJ databases">
        <title>Genome Sequencing of Three Apophysomyces-Like Fungal Strains Confirms a Novel Fungal Genus in the Mucoromycota with divergent Burkholderia-like Endosymbiotic Bacteria.</title>
        <authorList>
            <person name="Stajich J.E."/>
            <person name="Macias A.M."/>
            <person name="Carter-House D."/>
            <person name="Lovett B."/>
            <person name="Kasson L.R."/>
            <person name="Berry K."/>
            <person name="Grigoriev I."/>
            <person name="Chang Y."/>
            <person name="Spatafora J."/>
            <person name="Kasson M.T."/>
        </authorList>
    </citation>
    <scope>NUCLEOTIDE SEQUENCE</scope>
    <source>
        <strain evidence="8">NRRL A-21654</strain>
    </source>
</reference>
<comment type="caution">
    <text evidence="8">The sequence shown here is derived from an EMBL/GenBank/DDBJ whole genome shotgun (WGS) entry which is preliminary data.</text>
</comment>
<comment type="cofactor">
    <cofactor evidence="7">
        <name>Zn(2+)</name>
        <dbReference type="ChEBI" id="CHEBI:29105"/>
    </cofactor>
    <text evidence="7">Binds 1 zinc ion per subunit.</text>
</comment>
<evidence type="ECO:0000313" key="9">
    <source>
        <dbReference type="Proteomes" id="UP000605846"/>
    </source>
</evidence>
<keyword evidence="7" id="KW-0863">Zinc-finger</keyword>
<dbReference type="GO" id="GO:0008270">
    <property type="term" value="F:zinc ion binding"/>
    <property type="evidence" value="ECO:0007669"/>
    <property type="project" value="UniProtKB-KW"/>
</dbReference>
<dbReference type="GO" id="GO:0006261">
    <property type="term" value="P:DNA-templated DNA replication"/>
    <property type="evidence" value="ECO:0007669"/>
    <property type="project" value="TreeGrafter"/>
</dbReference>